<dbReference type="Proteomes" id="UP000187851">
    <property type="component" value="Chromosome"/>
</dbReference>
<proteinExistence type="predicted"/>
<protein>
    <submittedName>
        <fullName evidence="1">Uncharacterized protein</fullName>
    </submittedName>
</protein>
<dbReference type="RefSeq" id="WP_079259582.1">
    <property type="nucleotide sequence ID" value="NZ_CP019458.1"/>
</dbReference>
<evidence type="ECO:0000313" key="1">
    <source>
        <dbReference type="EMBL" id="AQA14969.1"/>
    </source>
</evidence>
<organism evidence="1 2">
    <name type="scientific">Streptomyces autolyticus</name>
    <dbReference type="NCBI Taxonomy" id="75293"/>
    <lineage>
        <taxon>Bacteria</taxon>
        <taxon>Bacillati</taxon>
        <taxon>Actinomycetota</taxon>
        <taxon>Actinomycetes</taxon>
        <taxon>Kitasatosporales</taxon>
        <taxon>Streptomycetaceae</taxon>
        <taxon>Streptomyces</taxon>
    </lineage>
</organism>
<keyword evidence="2" id="KW-1185">Reference proteome</keyword>
<accession>A0ABM6HL76</accession>
<dbReference type="EMBL" id="CP019458">
    <property type="protein sequence ID" value="AQA14969.1"/>
    <property type="molecule type" value="Genomic_DNA"/>
</dbReference>
<name>A0ABM6HL76_9ACTN</name>
<gene>
    <name evidence="1" type="ORF">BV401_35770</name>
</gene>
<evidence type="ECO:0000313" key="2">
    <source>
        <dbReference type="Proteomes" id="UP000187851"/>
    </source>
</evidence>
<sequence length="82" mass="8732">MFSGKHEQLVSDCTGGPRQECGNGIELRPNDGPEIFPANLIFGSAVLGKYASDPIGRSDVDTSGPTSMHDAIAQFRVRAPRS</sequence>
<reference evidence="1 2" key="1">
    <citation type="journal article" date="2017" name="J. Biotechnol.">
        <title>The complete genome sequence of Streptomyces autolyticus CGMCC 0516, the producer of geldanamycin, autolytimycin, reblastatin and elaiophylin.</title>
        <authorList>
            <person name="Yin M."/>
            <person name="Jiang M."/>
            <person name="Ren Z."/>
            <person name="Dong Y."/>
            <person name="Lu T."/>
        </authorList>
    </citation>
    <scope>NUCLEOTIDE SEQUENCE [LARGE SCALE GENOMIC DNA]</scope>
    <source>
        <strain evidence="1 2">CGMCC0516</strain>
    </source>
</reference>